<dbReference type="InterPro" id="IPR024083">
    <property type="entry name" value="Fumarase/histidase_N"/>
</dbReference>
<reference evidence="10 11" key="1">
    <citation type="submission" date="2013-11" db="EMBL/GenBank/DDBJ databases">
        <title>Metagenomic analysis of a methanogenic consortium involved in long chain n-alkane degradation.</title>
        <authorList>
            <person name="Davidova I.A."/>
            <person name="Callaghan A.V."/>
            <person name="Wawrik B."/>
            <person name="Pruitt S."/>
            <person name="Marks C."/>
            <person name="Duncan K.E."/>
            <person name="Suflita J.M."/>
        </authorList>
    </citation>
    <scope>NUCLEOTIDE SEQUENCE [LARGE SCALE GENOMIC DNA]</scope>
    <source>
        <strain evidence="10 11">SPR</strain>
    </source>
</reference>
<comment type="caution">
    <text evidence="10">The sequence shown here is derived from an EMBL/GenBank/DDBJ whole genome shotgun (WGS) entry which is preliminary data.</text>
</comment>
<organism evidence="10 11">
    <name type="scientific">Dethiosulfatarculus sandiegensis</name>
    <dbReference type="NCBI Taxonomy" id="1429043"/>
    <lineage>
        <taxon>Bacteria</taxon>
        <taxon>Pseudomonadati</taxon>
        <taxon>Thermodesulfobacteriota</taxon>
        <taxon>Desulfarculia</taxon>
        <taxon>Desulfarculales</taxon>
        <taxon>Desulfarculaceae</taxon>
        <taxon>Dethiosulfatarculus</taxon>
    </lineage>
</organism>
<dbReference type="AlphaFoldDB" id="A0A0D2GA03"/>
<dbReference type="FunFam" id="1.10.40.30:FF:000001">
    <property type="entry name" value="Argininosuccinate lyase"/>
    <property type="match status" value="1"/>
</dbReference>
<comment type="catalytic activity">
    <reaction evidence="1 7">
        <text>2-(N(omega)-L-arginino)succinate = fumarate + L-arginine</text>
        <dbReference type="Rhea" id="RHEA:24020"/>
        <dbReference type="ChEBI" id="CHEBI:29806"/>
        <dbReference type="ChEBI" id="CHEBI:32682"/>
        <dbReference type="ChEBI" id="CHEBI:57472"/>
        <dbReference type="EC" id="4.3.2.1"/>
    </reaction>
</comment>
<dbReference type="PANTHER" id="PTHR43814">
    <property type="entry name" value="ARGININOSUCCINATE LYASE"/>
    <property type="match status" value="1"/>
</dbReference>
<evidence type="ECO:0000313" key="10">
    <source>
        <dbReference type="EMBL" id="KIX11692.1"/>
    </source>
</evidence>
<dbReference type="HAMAP" id="MF_00006">
    <property type="entry name" value="Arg_succ_lyase"/>
    <property type="match status" value="1"/>
</dbReference>
<dbReference type="FunCoup" id="A0A0D2GA03">
    <property type="interactions" value="491"/>
</dbReference>
<comment type="subcellular location">
    <subcellularLocation>
        <location evidence="7">Cytoplasm</location>
    </subcellularLocation>
</comment>
<evidence type="ECO:0000256" key="1">
    <source>
        <dbReference type="ARBA" id="ARBA00000985"/>
    </source>
</evidence>
<dbReference type="InterPro" id="IPR008948">
    <property type="entry name" value="L-Aspartase-like"/>
</dbReference>
<dbReference type="GO" id="GO:0042450">
    <property type="term" value="P:L-arginine biosynthetic process via ornithine"/>
    <property type="evidence" value="ECO:0007669"/>
    <property type="project" value="UniProtKB-UniRule"/>
</dbReference>
<evidence type="ECO:0000259" key="9">
    <source>
        <dbReference type="Pfam" id="PF14698"/>
    </source>
</evidence>
<dbReference type="CDD" id="cd01359">
    <property type="entry name" value="Argininosuccinate_lyase"/>
    <property type="match status" value="1"/>
</dbReference>
<dbReference type="InterPro" id="IPR022761">
    <property type="entry name" value="Fumarate_lyase_N"/>
</dbReference>
<proteinExistence type="inferred from homology"/>
<keyword evidence="5 7" id="KW-0028">Amino-acid biosynthesis</keyword>
<dbReference type="Proteomes" id="UP000032233">
    <property type="component" value="Unassembled WGS sequence"/>
</dbReference>
<evidence type="ECO:0000256" key="2">
    <source>
        <dbReference type="ARBA" id="ARBA00004941"/>
    </source>
</evidence>
<dbReference type="PANTHER" id="PTHR43814:SF1">
    <property type="entry name" value="ARGININOSUCCINATE LYASE"/>
    <property type="match status" value="1"/>
</dbReference>
<evidence type="ECO:0000256" key="3">
    <source>
        <dbReference type="ARBA" id="ARBA00012338"/>
    </source>
</evidence>
<feature type="domain" description="Fumarate lyase N-terminal" evidence="8">
    <location>
        <begin position="49"/>
        <end position="343"/>
    </location>
</feature>
<dbReference type="SUPFAM" id="SSF48557">
    <property type="entry name" value="L-aspartase-like"/>
    <property type="match status" value="1"/>
</dbReference>
<dbReference type="FunFam" id="1.10.275.10:FF:000002">
    <property type="entry name" value="Argininosuccinate lyase"/>
    <property type="match status" value="1"/>
</dbReference>
<dbReference type="PRINTS" id="PR00145">
    <property type="entry name" value="ARGSUCLYASE"/>
</dbReference>
<dbReference type="GO" id="GO:0005829">
    <property type="term" value="C:cytosol"/>
    <property type="evidence" value="ECO:0007669"/>
    <property type="project" value="TreeGrafter"/>
</dbReference>
<keyword evidence="6 7" id="KW-0456">Lyase</keyword>
<dbReference type="Gene3D" id="1.10.40.30">
    <property type="entry name" value="Fumarase/aspartase (C-terminal domain)"/>
    <property type="match status" value="1"/>
</dbReference>
<protein>
    <recommendedName>
        <fullName evidence="3 7">Argininosuccinate lyase</fullName>
        <shortName evidence="7">ASAL</shortName>
        <ecNumber evidence="3 7">4.3.2.1</ecNumber>
    </recommendedName>
    <alternativeName>
        <fullName evidence="7">Arginosuccinase</fullName>
    </alternativeName>
</protein>
<dbReference type="OrthoDB" id="9769623at2"/>
<evidence type="ECO:0000313" key="11">
    <source>
        <dbReference type="Proteomes" id="UP000032233"/>
    </source>
</evidence>
<sequence length="501" mass="55270">MAGHQSPPKKSISWGGALGPPGGAFGTFCKANLGGFVTEQNKKQKQWGGRFQEETHLMMERINASISFDKKMWAQDIRGSRAHASMLAGQGIISAEDNQAIQKGLLQIEKELAAGEMVFTDSLEDIHTHVEVRLKEIIGEAAGRLHTARSRNDQVATDLRLWVLDAGRELDQALLEYQRALFELAEKNRQVIMPGYTHLQRAQPVLFSHHMLAYVEMAWRDRSRLADCLDRTSTLPLGAAALAGTTFDVNPALVAKDLGFKDLARNSLDAVSDRDFSAEFLFVLGLIQVHLSRLAEELVLWSSQEFGFVSLSDAFATGSSIMPQKKNPDAAELIRGKTGRVMGNLVALLTVLKGLPLAYNKDLQEDKEPVFDSFETVMDCLRVLAPLLGSLTVRESRMAEAVKGGFLNATELADYLAERGLPFRKAHEVSGKAVRLAEKTGRTLNEISLEEYQGLSDVIQKDLYPVLEPREAVNRRTSFGGTAGANVEAALKEAKKRLWPK</sequence>
<dbReference type="InterPro" id="IPR029419">
    <property type="entry name" value="Arg_succ_lyase_C"/>
</dbReference>
<dbReference type="GO" id="GO:0004056">
    <property type="term" value="F:argininosuccinate lyase activity"/>
    <property type="evidence" value="ECO:0007669"/>
    <property type="project" value="UniProtKB-UniRule"/>
</dbReference>
<accession>A0A0D2GA03</accession>
<evidence type="ECO:0000256" key="7">
    <source>
        <dbReference type="HAMAP-Rule" id="MF_00006"/>
    </source>
</evidence>
<dbReference type="InterPro" id="IPR009049">
    <property type="entry name" value="Argininosuccinate_lyase"/>
</dbReference>
<comment type="similarity">
    <text evidence="7">Belongs to the lyase 1 family. Argininosuccinate lyase subfamily.</text>
</comment>
<dbReference type="NCBIfam" id="TIGR00838">
    <property type="entry name" value="argH"/>
    <property type="match status" value="1"/>
</dbReference>
<dbReference type="PRINTS" id="PR00149">
    <property type="entry name" value="FUMRATELYASE"/>
</dbReference>
<dbReference type="PATRIC" id="fig|1429043.3.peg.4770"/>
<feature type="domain" description="Argininosuccinate lyase C-terminal" evidence="9">
    <location>
        <begin position="406"/>
        <end position="474"/>
    </location>
</feature>
<evidence type="ECO:0000259" key="8">
    <source>
        <dbReference type="Pfam" id="PF00206"/>
    </source>
</evidence>
<keyword evidence="11" id="KW-1185">Reference proteome</keyword>
<dbReference type="EC" id="4.3.2.1" evidence="3 7"/>
<comment type="pathway">
    <text evidence="2 7">Amino-acid biosynthesis; L-arginine biosynthesis; L-arginine from L-ornithine and carbamoyl phosphate: step 3/3.</text>
</comment>
<dbReference type="UniPathway" id="UPA00068">
    <property type="reaction ID" value="UER00114"/>
</dbReference>
<dbReference type="InterPro" id="IPR020557">
    <property type="entry name" value="Fumarate_lyase_CS"/>
</dbReference>
<dbReference type="Gene3D" id="1.10.275.10">
    <property type="entry name" value="Fumarase/aspartase (N-terminal domain)"/>
    <property type="match status" value="1"/>
</dbReference>
<dbReference type="STRING" id="1429043.X474_22510"/>
<dbReference type="Gene3D" id="1.20.200.10">
    <property type="entry name" value="Fumarase/aspartase (Central domain)"/>
    <property type="match status" value="1"/>
</dbReference>
<dbReference type="InParanoid" id="A0A0D2GA03"/>
<keyword evidence="4 7" id="KW-0055">Arginine biosynthesis</keyword>
<evidence type="ECO:0000256" key="5">
    <source>
        <dbReference type="ARBA" id="ARBA00022605"/>
    </source>
</evidence>
<dbReference type="InterPro" id="IPR000362">
    <property type="entry name" value="Fumarate_lyase_fam"/>
</dbReference>
<keyword evidence="7" id="KW-0963">Cytoplasm</keyword>
<evidence type="ECO:0000256" key="6">
    <source>
        <dbReference type="ARBA" id="ARBA00023239"/>
    </source>
</evidence>
<gene>
    <name evidence="7" type="primary">argH</name>
    <name evidence="10" type="ORF">X474_22510</name>
</gene>
<dbReference type="EMBL" id="AZAC01000045">
    <property type="protein sequence ID" value="KIX11692.1"/>
    <property type="molecule type" value="Genomic_DNA"/>
</dbReference>
<dbReference type="PROSITE" id="PS00163">
    <property type="entry name" value="FUMARATE_LYASES"/>
    <property type="match status" value="1"/>
</dbReference>
<dbReference type="Pfam" id="PF14698">
    <property type="entry name" value="ASL_C2"/>
    <property type="match status" value="1"/>
</dbReference>
<dbReference type="Pfam" id="PF00206">
    <property type="entry name" value="Lyase_1"/>
    <property type="match status" value="1"/>
</dbReference>
<evidence type="ECO:0000256" key="4">
    <source>
        <dbReference type="ARBA" id="ARBA00022571"/>
    </source>
</evidence>
<name>A0A0D2GA03_9BACT</name>
<dbReference type="FunFam" id="1.20.200.10:FF:000015">
    <property type="entry name" value="argininosuccinate lyase isoform X2"/>
    <property type="match status" value="1"/>
</dbReference>